<evidence type="ECO:0000313" key="2">
    <source>
        <dbReference type="EMBL" id="KAK4511509.1"/>
    </source>
</evidence>
<proteinExistence type="predicted"/>
<sequence>MQITSAIALFVAGAASVAAAAARNITYNVVSLQPDNQTIAVIVDDQLYPLTSVSKKSQLLHTGDAPAAASGYRYAVIDKANPSNVIDQESFTRQPVTDDKTLNEYYGRSWNTMNLTQLPTIMSPLPIIDRIKSKLHIDGEIPTIHITGNQSAIDNMHKQQYADIDVKGLSMTYISPHDVQSFEDVTFAVSGFSTRSLPKLSYKLQLSKDGEDLYHYRRFKLRSMAIDFSYMREGLAYAIAESIGLPVGQYSYVRLFLNDQPLGLFGFLDNFKDPWLRNVFNGGEKKGFDQGALYVARPNYNANPSVLLEVLGNTTANPSPTNADKVELSSTMQLSNSDLTYLGDNITAYTQQYSVRENPSSGSANFTRVMELCKFISEQSNTTLDNSSVDLWNEKIDVTSFLRGIAFEVVTSQSDAYLANGNNYLLYDDLENERIVYSNQDFDMSMGTAFFSAETMHGGNYTRFPGFLQRPLTSRLLAVPEFKREIHDLIYNFTRDLVNPDILNPRIDDLYTFLEQDVAWDKSLPRVGNKSLFDAIDPSFNFNQIPFMFGLNGTFPDSTTSSFSLSLKNWLELRSTNLMKFFNETSNQNN</sequence>
<dbReference type="InterPro" id="IPR014867">
    <property type="entry name" value="Spore_coat_CotH_CotH2/3/7"/>
</dbReference>
<dbReference type="RefSeq" id="XP_064678175.1">
    <property type="nucleotide sequence ID" value="XM_064831895.1"/>
</dbReference>
<feature type="chain" id="PRO_5042815470" evidence="1">
    <location>
        <begin position="23"/>
        <end position="590"/>
    </location>
</feature>
<dbReference type="EMBL" id="JASEJX010000030">
    <property type="protein sequence ID" value="KAK4511509.1"/>
    <property type="molecule type" value="Genomic_DNA"/>
</dbReference>
<dbReference type="Proteomes" id="UP001304243">
    <property type="component" value="Unassembled WGS sequence"/>
</dbReference>
<feature type="signal peptide" evidence="1">
    <location>
        <begin position="1"/>
        <end position="22"/>
    </location>
</feature>
<evidence type="ECO:0000313" key="3">
    <source>
        <dbReference type="Proteomes" id="UP001304243"/>
    </source>
</evidence>
<keyword evidence="3" id="KW-1185">Reference proteome</keyword>
<keyword evidence="1" id="KW-0732">Signal</keyword>
<reference evidence="2 3" key="1">
    <citation type="submission" date="2022-11" db="EMBL/GenBank/DDBJ databases">
        <title>Mucor velutinosus strain NIH1002 WGS.</title>
        <authorList>
            <person name="Subramanian P."/>
            <person name="Mullikin J.C."/>
            <person name="Segre J.A."/>
            <person name="Zelazny A.M."/>
        </authorList>
    </citation>
    <scope>NUCLEOTIDE SEQUENCE [LARGE SCALE GENOMIC DNA]</scope>
    <source>
        <strain evidence="2 3">NIH1002</strain>
    </source>
</reference>
<protein>
    <submittedName>
        <fullName evidence="2">DDE_3 domain-containing protein</fullName>
    </submittedName>
</protein>
<accession>A0AAN7D6Q0</accession>
<dbReference type="Pfam" id="PF08757">
    <property type="entry name" value="CotH"/>
    <property type="match status" value="1"/>
</dbReference>
<dbReference type="AlphaFoldDB" id="A0AAN7D6Q0"/>
<gene>
    <name evidence="2" type="ORF">ATC70_012724</name>
</gene>
<organism evidence="2 3">
    <name type="scientific">Mucor velutinosus</name>
    <dbReference type="NCBI Taxonomy" id="708070"/>
    <lineage>
        <taxon>Eukaryota</taxon>
        <taxon>Fungi</taxon>
        <taxon>Fungi incertae sedis</taxon>
        <taxon>Mucoromycota</taxon>
        <taxon>Mucoromycotina</taxon>
        <taxon>Mucoromycetes</taxon>
        <taxon>Mucorales</taxon>
        <taxon>Mucorineae</taxon>
        <taxon>Mucoraceae</taxon>
        <taxon>Mucor</taxon>
    </lineage>
</organism>
<dbReference type="GeneID" id="89956410"/>
<name>A0AAN7D6Q0_9FUNG</name>
<comment type="caution">
    <text evidence="2">The sequence shown here is derived from an EMBL/GenBank/DDBJ whole genome shotgun (WGS) entry which is preliminary data.</text>
</comment>
<dbReference type="PANTHER" id="PTHR40050">
    <property type="entry name" value="INNER SPORE COAT PROTEIN H"/>
    <property type="match status" value="1"/>
</dbReference>
<dbReference type="PANTHER" id="PTHR40050:SF1">
    <property type="entry name" value="INNER SPORE COAT PROTEIN H"/>
    <property type="match status" value="1"/>
</dbReference>
<evidence type="ECO:0000256" key="1">
    <source>
        <dbReference type="SAM" id="SignalP"/>
    </source>
</evidence>